<dbReference type="InterPro" id="IPR016897">
    <property type="entry name" value="SKP1"/>
</dbReference>
<dbReference type="EMBL" id="JAAARO010000014">
    <property type="protein sequence ID" value="KAF5735925.1"/>
    <property type="molecule type" value="Genomic_DNA"/>
</dbReference>
<evidence type="ECO:0000256" key="1">
    <source>
        <dbReference type="ARBA" id="ARBA00004906"/>
    </source>
</evidence>
<feature type="domain" description="SKP1 component POZ" evidence="6">
    <location>
        <begin position="6"/>
        <end position="65"/>
    </location>
</feature>
<comment type="subunit">
    <text evidence="4">Part of a SCF (SKP1-cullin-F-box) protein ligase complex.</text>
</comment>
<dbReference type="InterPro" id="IPR016073">
    <property type="entry name" value="Skp1_comp_POZ"/>
</dbReference>
<dbReference type="GO" id="GO:0016567">
    <property type="term" value="P:protein ubiquitination"/>
    <property type="evidence" value="ECO:0007669"/>
    <property type="project" value="UniProtKB-UniRule"/>
</dbReference>
<proteinExistence type="inferred from homology"/>
<dbReference type="Pfam" id="PF03931">
    <property type="entry name" value="Skp1_POZ"/>
    <property type="match status" value="1"/>
</dbReference>
<comment type="similarity">
    <text evidence="2 4">Belongs to the SKP1 family.</text>
</comment>
<evidence type="ECO:0000259" key="5">
    <source>
        <dbReference type="Pfam" id="PF01466"/>
    </source>
</evidence>
<name>A0A7J7CPB1_TRIWF</name>
<reference evidence="7 8" key="1">
    <citation type="journal article" date="2020" name="Nat. Commun.">
        <title>Genome of Tripterygium wilfordii and identification of cytochrome P450 involved in triptolide biosynthesis.</title>
        <authorList>
            <person name="Tu L."/>
            <person name="Su P."/>
            <person name="Zhang Z."/>
            <person name="Gao L."/>
            <person name="Wang J."/>
            <person name="Hu T."/>
            <person name="Zhou J."/>
            <person name="Zhang Y."/>
            <person name="Zhao Y."/>
            <person name="Liu Y."/>
            <person name="Song Y."/>
            <person name="Tong Y."/>
            <person name="Lu Y."/>
            <person name="Yang J."/>
            <person name="Xu C."/>
            <person name="Jia M."/>
            <person name="Peters R.J."/>
            <person name="Huang L."/>
            <person name="Gao W."/>
        </authorList>
    </citation>
    <scope>NUCLEOTIDE SEQUENCE [LARGE SCALE GENOMIC DNA]</scope>
    <source>
        <strain evidence="8">cv. XIE 37</strain>
        <tissue evidence="7">Leaf</tissue>
    </source>
</reference>
<dbReference type="InterPro" id="IPR036296">
    <property type="entry name" value="SKP1-like_dim_sf"/>
</dbReference>
<dbReference type="PANTHER" id="PTHR11165">
    <property type="entry name" value="SKP1"/>
    <property type="match status" value="1"/>
</dbReference>
<evidence type="ECO:0000313" key="7">
    <source>
        <dbReference type="EMBL" id="KAF5735925.1"/>
    </source>
</evidence>
<comment type="caution">
    <text evidence="7">The sequence shown here is derived from an EMBL/GenBank/DDBJ whole genome shotgun (WGS) entry which is preliminary data.</text>
</comment>
<dbReference type="Gene3D" id="3.30.710.10">
    <property type="entry name" value="Potassium Channel Kv1.1, Chain A"/>
    <property type="match status" value="1"/>
</dbReference>
<dbReference type="InterPro" id="IPR016072">
    <property type="entry name" value="Skp1_comp_dimer"/>
</dbReference>
<dbReference type="AlphaFoldDB" id="A0A7J7CPB1"/>
<comment type="function">
    <text evidence="4">Involved in ubiquitination and subsequent proteasomal degradation of target proteins. Together with CUL1, RBX1 and a F-box protein, it forms a SCF E3 ubiquitin ligase complex. The functional specificity of this complex depends on the type of F-box protein. In the SCF complex, it serves as an adapter that links the F-box protein to CUL1.</text>
</comment>
<dbReference type="CDD" id="cd18322">
    <property type="entry name" value="BTB_POZ_SKP1"/>
    <property type="match status" value="1"/>
</dbReference>
<evidence type="ECO:0000313" key="8">
    <source>
        <dbReference type="Proteomes" id="UP000593562"/>
    </source>
</evidence>
<feature type="domain" description="SKP1 component dimerisation" evidence="5">
    <location>
        <begin position="109"/>
        <end position="149"/>
    </location>
</feature>
<gene>
    <name evidence="7" type="ORF">HS088_TW14G00055</name>
</gene>
<dbReference type="InParanoid" id="A0A7J7CPB1"/>
<dbReference type="GO" id="GO:0006511">
    <property type="term" value="P:ubiquitin-dependent protein catabolic process"/>
    <property type="evidence" value="ECO:0007669"/>
    <property type="project" value="InterPro"/>
</dbReference>
<dbReference type="SUPFAM" id="SSF54695">
    <property type="entry name" value="POZ domain"/>
    <property type="match status" value="1"/>
</dbReference>
<dbReference type="GO" id="GO:0009867">
    <property type="term" value="P:jasmonic acid mediated signaling pathway"/>
    <property type="evidence" value="ECO:0007669"/>
    <property type="project" value="UniProtKB-ARBA"/>
</dbReference>
<dbReference type="Proteomes" id="UP000593562">
    <property type="component" value="Unassembled WGS sequence"/>
</dbReference>
<dbReference type="OrthoDB" id="7827685at2759"/>
<dbReference type="InterPro" id="IPR011333">
    <property type="entry name" value="SKP1/BTB/POZ_sf"/>
</dbReference>
<dbReference type="SMART" id="SM00512">
    <property type="entry name" value="Skp1"/>
    <property type="match status" value="1"/>
</dbReference>
<dbReference type="SUPFAM" id="SSF81382">
    <property type="entry name" value="Skp1 dimerisation domain-like"/>
    <property type="match status" value="1"/>
</dbReference>
<evidence type="ECO:0000259" key="6">
    <source>
        <dbReference type="Pfam" id="PF03931"/>
    </source>
</evidence>
<protein>
    <recommendedName>
        <fullName evidence="4">SKP1-like protein</fullName>
    </recommendedName>
</protein>
<dbReference type="PIRSF" id="PIRSF028729">
    <property type="entry name" value="E3_ubiquit_lig_SCF_Skp"/>
    <property type="match status" value="1"/>
</dbReference>
<accession>A0A7J7CPB1</accession>
<sequence length="149" mass="16754">MALSPKKVTLISSVGERFEVEEEVALECQTVKLMIEDECADGDITTLDVSGKILGMVIGYCKKHVESNKSGDSTAVKTELKAWDAEFVEVDTDQLYHLLLAANYLNIPRLLELLFQTVVDIIRGKTPEEIREVFGIKNDFTPEEEAEFR</sequence>
<evidence type="ECO:0000256" key="3">
    <source>
        <dbReference type="ARBA" id="ARBA00022786"/>
    </source>
</evidence>
<comment type="pathway">
    <text evidence="1 4">Protein modification; protein ubiquitination.</text>
</comment>
<keyword evidence="3 4" id="KW-0833">Ubl conjugation pathway</keyword>
<organism evidence="7 8">
    <name type="scientific">Tripterygium wilfordii</name>
    <name type="common">Thunder God vine</name>
    <dbReference type="NCBI Taxonomy" id="458696"/>
    <lineage>
        <taxon>Eukaryota</taxon>
        <taxon>Viridiplantae</taxon>
        <taxon>Streptophyta</taxon>
        <taxon>Embryophyta</taxon>
        <taxon>Tracheophyta</taxon>
        <taxon>Spermatophyta</taxon>
        <taxon>Magnoliopsida</taxon>
        <taxon>eudicotyledons</taxon>
        <taxon>Gunneridae</taxon>
        <taxon>Pentapetalae</taxon>
        <taxon>rosids</taxon>
        <taxon>fabids</taxon>
        <taxon>Celastrales</taxon>
        <taxon>Celastraceae</taxon>
        <taxon>Tripterygium</taxon>
    </lineage>
</organism>
<keyword evidence="8" id="KW-1185">Reference proteome</keyword>
<dbReference type="InterPro" id="IPR001232">
    <property type="entry name" value="SKP1-like"/>
</dbReference>
<dbReference type="UniPathway" id="UPA00143"/>
<evidence type="ECO:0000256" key="4">
    <source>
        <dbReference type="PIRNR" id="PIRNR028729"/>
    </source>
</evidence>
<dbReference type="Pfam" id="PF01466">
    <property type="entry name" value="Skp1"/>
    <property type="match status" value="1"/>
</dbReference>
<evidence type="ECO:0000256" key="2">
    <source>
        <dbReference type="ARBA" id="ARBA00009993"/>
    </source>
</evidence>